<keyword evidence="1" id="KW-1133">Transmembrane helix</keyword>
<evidence type="ECO:0000256" key="1">
    <source>
        <dbReference type="SAM" id="Phobius"/>
    </source>
</evidence>
<accession>A0ABT1SZA6</accession>
<keyword evidence="1" id="KW-0812">Transmembrane</keyword>
<feature type="transmembrane region" description="Helical" evidence="1">
    <location>
        <begin position="41"/>
        <end position="58"/>
    </location>
</feature>
<sequence length="152" mass="17658">MTPDNDILLRPAMSFAILKILPLVILSISFLILAWAFSPLFLFPCFGILGIAWYRLLFIRSCSYLITPAEIRSSRGIFFKRTDFLEMYRIKDYVVTRPLPLQMLRLMNVTLKSTDIENPVLQLVGIPLSDIIDTIREHVQEARKNNHIYEIN</sequence>
<reference evidence="3 4" key="1">
    <citation type="submission" date="2022-07" db="EMBL/GenBank/DDBJ databases">
        <title>Mucilaginibacter sp. JC4.</title>
        <authorList>
            <person name="Le V."/>
            <person name="Ko S.-R."/>
            <person name="Ahn C.-Y."/>
            <person name="Oh H.-M."/>
        </authorList>
    </citation>
    <scope>NUCLEOTIDE SEQUENCE [LARGE SCALE GENOMIC DNA]</scope>
    <source>
        <strain evidence="3 4">JC4</strain>
    </source>
</reference>
<organism evidence="3 4">
    <name type="scientific">Mucilaginibacter aquariorum</name>
    <dbReference type="NCBI Taxonomy" id="2967225"/>
    <lineage>
        <taxon>Bacteria</taxon>
        <taxon>Pseudomonadati</taxon>
        <taxon>Bacteroidota</taxon>
        <taxon>Sphingobacteriia</taxon>
        <taxon>Sphingobacteriales</taxon>
        <taxon>Sphingobacteriaceae</taxon>
        <taxon>Mucilaginibacter</taxon>
    </lineage>
</organism>
<proteinExistence type="predicted"/>
<feature type="transmembrane region" description="Helical" evidence="1">
    <location>
        <begin position="12"/>
        <end position="35"/>
    </location>
</feature>
<keyword evidence="4" id="KW-1185">Reference proteome</keyword>
<comment type="caution">
    <text evidence="3">The sequence shown here is derived from an EMBL/GenBank/DDBJ whole genome shotgun (WGS) entry which is preliminary data.</text>
</comment>
<dbReference type="EMBL" id="JANHOH010000001">
    <property type="protein sequence ID" value="MCQ6957053.1"/>
    <property type="molecule type" value="Genomic_DNA"/>
</dbReference>
<name>A0ABT1SZA6_9SPHI</name>
<dbReference type="Pfam" id="PF03703">
    <property type="entry name" value="bPH_2"/>
    <property type="match status" value="1"/>
</dbReference>
<evidence type="ECO:0000313" key="3">
    <source>
        <dbReference type="EMBL" id="MCQ6957053.1"/>
    </source>
</evidence>
<evidence type="ECO:0000259" key="2">
    <source>
        <dbReference type="Pfam" id="PF03703"/>
    </source>
</evidence>
<feature type="domain" description="YdbS-like PH" evidence="2">
    <location>
        <begin position="60"/>
        <end position="125"/>
    </location>
</feature>
<keyword evidence="1" id="KW-0472">Membrane</keyword>
<dbReference type="RefSeq" id="WP_256537263.1">
    <property type="nucleotide sequence ID" value="NZ_JANHOH010000001.1"/>
</dbReference>
<gene>
    <name evidence="3" type="ORF">NPE20_03755</name>
</gene>
<evidence type="ECO:0000313" key="4">
    <source>
        <dbReference type="Proteomes" id="UP001204376"/>
    </source>
</evidence>
<protein>
    <submittedName>
        <fullName evidence="3">PH domain-containing protein</fullName>
    </submittedName>
</protein>
<dbReference type="Proteomes" id="UP001204376">
    <property type="component" value="Unassembled WGS sequence"/>
</dbReference>
<dbReference type="InterPro" id="IPR005182">
    <property type="entry name" value="YdbS-like_PH"/>
</dbReference>